<protein>
    <recommendedName>
        <fullName evidence="1">AtuA-like ferredoxin-fold domain-containing protein</fullName>
    </recommendedName>
</protein>
<dbReference type="InterPro" id="IPR056362">
    <property type="entry name" value="AtuA-like_ferredoxin_dom"/>
</dbReference>
<dbReference type="EMBL" id="JABFTS010000001">
    <property type="protein sequence ID" value="MCE8049991.1"/>
    <property type="molecule type" value="Genomic_DNA"/>
</dbReference>
<evidence type="ECO:0000313" key="2">
    <source>
        <dbReference type="EMBL" id="MCE8049991.1"/>
    </source>
</evidence>
<sequence>MAHAETNATASPAKGHAVPLHRLAHARAGDKGDRLNLALFAFEPRHYDTLVAQVTEARVLALFAHRGASRVRRYLMPGLAGMNLVIDDVLQGGVNGALNLDGHGKTLSYLLLGMSVTTEDDSL</sequence>
<accession>A0AAW4YPS6</accession>
<dbReference type="PANTHER" id="PTHR47472:SF1">
    <property type="entry name" value="DUF1446-DOMAIN-CONTAINING PROTEIN"/>
    <property type="match status" value="1"/>
</dbReference>
<dbReference type="AlphaFoldDB" id="A0AAW4YPS6"/>
<dbReference type="PANTHER" id="PTHR47472">
    <property type="entry name" value="PROPIONYL-COA CARBOXYLASE"/>
    <property type="match status" value="1"/>
</dbReference>
<gene>
    <name evidence="2" type="ORF">HOP61_01605</name>
</gene>
<dbReference type="Pfam" id="PF23544">
    <property type="entry name" value="AtuA_ferredoxin"/>
    <property type="match status" value="1"/>
</dbReference>
<evidence type="ECO:0000259" key="1">
    <source>
        <dbReference type="Pfam" id="PF23544"/>
    </source>
</evidence>
<dbReference type="RefSeq" id="WP_234238427.1">
    <property type="nucleotide sequence ID" value="NZ_JABFTS010000001.1"/>
</dbReference>
<reference evidence="2" key="1">
    <citation type="submission" date="2020-05" db="EMBL/GenBank/DDBJ databases">
        <authorList>
            <person name="Wang L."/>
            <person name="Shao Z."/>
        </authorList>
    </citation>
    <scope>NUCLEOTIDE SEQUENCE</scope>
    <source>
        <strain evidence="2">MCCC 1A05776</strain>
    </source>
</reference>
<comment type="caution">
    <text evidence="2">The sequence shown here is derived from an EMBL/GenBank/DDBJ whole genome shotgun (WGS) entry which is preliminary data.</text>
</comment>
<evidence type="ECO:0000313" key="3">
    <source>
        <dbReference type="Proteomes" id="UP001320178"/>
    </source>
</evidence>
<dbReference type="Proteomes" id="UP001320178">
    <property type="component" value="Unassembled WGS sequence"/>
</dbReference>
<name>A0AAW4YPS6_9GAMM</name>
<reference evidence="2" key="2">
    <citation type="journal article" date="2021" name="Front. Microbiol.">
        <title>Aerobic Denitrification and Heterotrophic Sulfur Oxidation in the Genus Halomonas Revealed by Six Novel Species Characterizations and Genome-Based Analysis.</title>
        <authorList>
            <person name="Wang L."/>
            <person name="Shao Z."/>
        </authorList>
    </citation>
    <scope>NUCLEOTIDE SEQUENCE</scope>
    <source>
        <strain evidence="2">MCCC 1A05776</strain>
    </source>
</reference>
<proteinExistence type="predicted"/>
<organism evidence="2 3">
    <name type="scientific">Billgrantia desiderata</name>
    <dbReference type="NCBI Taxonomy" id="52021"/>
    <lineage>
        <taxon>Bacteria</taxon>
        <taxon>Pseudomonadati</taxon>
        <taxon>Pseudomonadota</taxon>
        <taxon>Gammaproteobacteria</taxon>
        <taxon>Oceanospirillales</taxon>
        <taxon>Halomonadaceae</taxon>
        <taxon>Billgrantia</taxon>
    </lineage>
</organism>
<feature type="domain" description="AtuA-like ferredoxin-fold" evidence="1">
    <location>
        <begin position="18"/>
        <end position="116"/>
    </location>
</feature>